<feature type="compositionally biased region" description="Basic and acidic residues" evidence="1">
    <location>
        <begin position="1"/>
        <end position="22"/>
    </location>
</feature>
<name>A0A918Q4D5_9ACTN</name>
<feature type="region of interest" description="Disordered" evidence="1">
    <location>
        <begin position="168"/>
        <end position="264"/>
    </location>
</feature>
<dbReference type="AlphaFoldDB" id="A0A918Q4D5"/>
<keyword evidence="3" id="KW-1185">Reference proteome</keyword>
<dbReference type="EMBL" id="BMVW01000016">
    <property type="protein sequence ID" value="GGZ32792.1"/>
    <property type="molecule type" value="Genomic_DNA"/>
</dbReference>
<organism evidence="2 3">
    <name type="scientific">Streptomyces poonensis</name>
    <dbReference type="NCBI Taxonomy" id="68255"/>
    <lineage>
        <taxon>Bacteria</taxon>
        <taxon>Bacillati</taxon>
        <taxon>Actinomycetota</taxon>
        <taxon>Actinomycetes</taxon>
        <taxon>Kitasatosporales</taxon>
        <taxon>Streptomycetaceae</taxon>
        <taxon>Streptomyces</taxon>
    </lineage>
</organism>
<feature type="compositionally biased region" description="Low complexity" evidence="1">
    <location>
        <begin position="168"/>
        <end position="212"/>
    </location>
</feature>
<dbReference type="Proteomes" id="UP000622166">
    <property type="component" value="Unassembled WGS sequence"/>
</dbReference>
<evidence type="ECO:0000313" key="2">
    <source>
        <dbReference type="EMBL" id="GGZ32792.1"/>
    </source>
</evidence>
<sequence length="264" mass="28071">MDRTEGPEGPRQEGNQKAKEVGRTAQEGARQSAHVVREKGQEVAGTAREGAQEVLQETAGRGRDLYERFKEQAEGEAGTQARRLATNIRYLAEDLQHMSESCKPESPAAPLVRRMAERGHTLADRLDRQRPGELLDEVRDFARRRPGMFLAGAALAGFAVSRLGRGVTAAGGTSTDMGTDTGTDTGTDMVTTTTPGTDTTVLPAPEEQVEAAPVPPSAYESQAPRSAYTPEPGLHGGEGPPPSTTPRVTPPARPGEPGKPGRGW</sequence>
<dbReference type="RefSeq" id="WP_189864936.1">
    <property type="nucleotide sequence ID" value="NZ_BMVW01000016.1"/>
</dbReference>
<accession>A0A918Q4D5</accession>
<evidence type="ECO:0000313" key="3">
    <source>
        <dbReference type="Proteomes" id="UP000622166"/>
    </source>
</evidence>
<feature type="compositionally biased region" description="Pro residues" evidence="1">
    <location>
        <begin position="239"/>
        <end position="254"/>
    </location>
</feature>
<evidence type="ECO:0000256" key="1">
    <source>
        <dbReference type="SAM" id="MobiDB-lite"/>
    </source>
</evidence>
<proteinExistence type="predicted"/>
<comment type="caution">
    <text evidence="2">The sequence shown here is derived from an EMBL/GenBank/DDBJ whole genome shotgun (WGS) entry which is preliminary data.</text>
</comment>
<protein>
    <submittedName>
        <fullName evidence="2">Uncharacterized protein</fullName>
    </submittedName>
</protein>
<feature type="region of interest" description="Disordered" evidence="1">
    <location>
        <begin position="1"/>
        <end position="62"/>
    </location>
</feature>
<gene>
    <name evidence="2" type="ORF">GCM10010365_62140</name>
</gene>
<reference evidence="2" key="2">
    <citation type="submission" date="2020-09" db="EMBL/GenBank/DDBJ databases">
        <authorList>
            <person name="Sun Q."/>
            <person name="Ohkuma M."/>
        </authorList>
    </citation>
    <scope>NUCLEOTIDE SEQUENCE</scope>
    <source>
        <strain evidence="2">JCM 4815</strain>
    </source>
</reference>
<reference evidence="2" key="1">
    <citation type="journal article" date="2014" name="Int. J. Syst. Evol. Microbiol.">
        <title>Complete genome sequence of Corynebacterium casei LMG S-19264T (=DSM 44701T), isolated from a smear-ripened cheese.</title>
        <authorList>
            <consortium name="US DOE Joint Genome Institute (JGI-PGF)"/>
            <person name="Walter F."/>
            <person name="Albersmeier A."/>
            <person name="Kalinowski J."/>
            <person name="Ruckert C."/>
        </authorList>
    </citation>
    <scope>NUCLEOTIDE SEQUENCE</scope>
    <source>
        <strain evidence="2">JCM 4815</strain>
    </source>
</reference>